<keyword evidence="3" id="KW-1185">Reference proteome</keyword>
<sequence length="292" mass="32923">MDDPMDTDSLHDPHAAAYVAPAAHPAPPAHIQSDTASMVTTPSLQIDDRWDRDSALGDMSNMSSTMSVASSIYDHVVENVGTRQIRYCLLRPCMPAPPNVSFEICDAEDEWSFSQKFDFIHMRAIVTCFADPKAVFAQAYEALEPGGWIELRDPIMPFQYVTPPPENCALKEWGDKIIEAAARIGRHWTNAQYYSEWLQELGFVNIVETREHVGLNPWMKGSRNKHLAVLLGSDMSNGLESMSMALFTRVLGWEPERVHELLERVRQDMADPKVHAYSEGVHVYAMKPYNAI</sequence>
<dbReference type="EMBL" id="QJNS01000490">
    <property type="protein sequence ID" value="RYO77192.1"/>
    <property type="molecule type" value="Genomic_DNA"/>
</dbReference>
<dbReference type="CDD" id="cd02440">
    <property type="entry name" value="AdoMet_MTases"/>
    <property type="match status" value="1"/>
</dbReference>
<accession>A0ABY0GTW5</accession>
<comment type="similarity">
    <text evidence="1">Belongs to the methyltransferase superfamily. LaeA methyltransferase family.</text>
</comment>
<evidence type="ECO:0000313" key="3">
    <source>
        <dbReference type="Proteomes" id="UP000294003"/>
    </source>
</evidence>
<gene>
    <name evidence="2" type="ORF">DL762_009422</name>
</gene>
<evidence type="ECO:0000256" key="1">
    <source>
        <dbReference type="ARBA" id="ARBA00038158"/>
    </source>
</evidence>
<protein>
    <recommendedName>
        <fullName evidence="4">Methyltransferase type 11 domain-containing protein</fullName>
    </recommendedName>
</protein>
<dbReference type="InterPro" id="IPR029063">
    <property type="entry name" value="SAM-dependent_MTases_sf"/>
</dbReference>
<dbReference type="PANTHER" id="PTHR43591:SF102">
    <property type="entry name" value="S-ADENOSYL-L-METHIONINE-DEPENDENT METHYLTRANSFERASE"/>
    <property type="match status" value="1"/>
</dbReference>
<dbReference type="Gene3D" id="3.40.50.150">
    <property type="entry name" value="Vaccinia Virus protein VP39"/>
    <property type="match status" value="1"/>
</dbReference>
<proteinExistence type="inferred from homology"/>
<evidence type="ECO:0000313" key="2">
    <source>
        <dbReference type="EMBL" id="RYO77192.1"/>
    </source>
</evidence>
<comment type="caution">
    <text evidence="2">The sequence shown here is derived from an EMBL/GenBank/DDBJ whole genome shotgun (WGS) entry which is preliminary data.</text>
</comment>
<reference evidence="2 3" key="1">
    <citation type="submission" date="2018-06" db="EMBL/GenBank/DDBJ databases">
        <title>Complete Genomes of Monosporascus.</title>
        <authorList>
            <person name="Robinson A.J."/>
            <person name="Natvig D.O."/>
        </authorList>
    </citation>
    <scope>NUCLEOTIDE SEQUENCE [LARGE SCALE GENOMIC DNA]</scope>
    <source>
        <strain evidence="2 3">CBS 609.92</strain>
    </source>
</reference>
<dbReference type="SUPFAM" id="SSF53335">
    <property type="entry name" value="S-adenosyl-L-methionine-dependent methyltransferases"/>
    <property type="match status" value="1"/>
</dbReference>
<evidence type="ECO:0008006" key="4">
    <source>
        <dbReference type="Google" id="ProtNLM"/>
    </source>
</evidence>
<dbReference type="Pfam" id="PF13489">
    <property type="entry name" value="Methyltransf_23"/>
    <property type="match status" value="1"/>
</dbReference>
<dbReference type="Proteomes" id="UP000294003">
    <property type="component" value="Unassembled WGS sequence"/>
</dbReference>
<organism evidence="2 3">
    <name type="scientific">Monosporascus cannonballus</name>
    <dbReference type="NCBI Taxonomy" id="155416"/>
    <lineage>
        <taxon>Eukaryota</taxon>
        <taxon>Fungi</taxon>
        <taxon>Dikarya</taxon>
        <taxon>Ascomycota</taxon>
        <taxon>Pezizomycotina</taxon>
        <taxon>Sordariomycetes</taxon>
        <taxon>Xylariomycetidae</taxon>
        <taxon>Xylariales</taxon>
        <taxon>Xylariales incertae sedis</taxon>
        <taxon>Monosporascus</taxon>
    </lineage>
</organism>
<name>A0ABY0GTW5_9PEZI</name>
<dbReference type="PANTHER" id="PTHR43591">
    <property type="entry name" value="METHYLTRANSFERASE"/>
    <property type="match status" value="1"/>
</dbReference>